<reference evidence="3" key="2">
    <citation type="submission" date="2020-09" db="EMBL/GenBank/DDBJ databases">
        <authorList>
            <person name="Sun Q."/>
            <person name="Kim S."/>
        </authorList>
    </citation>
    <scope>NUCLEOTIDE SEQUENCE</scope>
    <source>
        <strain evidence="3">KCTC 23310</strain>
    </source>
</reference>
<organism evidence="3 4">
    <name type="scientific">Neogemmobacter tilapiae</name>
    <dbReference type="NCBI Taxonomy" id="875041"/>
    <lineage>
        <taxon>Bacteria</taxon>
        <taxon>Pseudomonadati</taxon>
        <taxon>Pseudomonadota</taxon>
        <taxon>Alphaproteobacteria</taxon>
        <taxon>Rhodobacterales</taxon>
        <taxon>Paracoccaceae</taxon>
        <taxon>Neogemmobacter</taxon>
    </lineage>
</organism>
<dbReference type="SUPFAM" id="SSF53300">
    <property type="entry name" value="vWA-like"/>
    <property type="match status" value="1"/>
</dbReference>
<dbReference type="InterPro" id="IPR002035">
    <property type="entry name" value="VWF_A"/>
</dbReference>
<evidence type="ECO:0000313" key="3">
    <source>
        <dbReference type="EMBL" id="GHC45525.1"/>
    </source>
</evidence>
<keyword evidence="1" id="KW-0732">Signal</keyword>
<dbReference type="EMBL" id="BMYJ01000001">
    <property type="protein sequence ID" value="GHC45525.1"/>
    <property type="molecule type" value="Genomic_DNA"/>
</dbReference>
<proteinExistence type="predicted"/>
<name>A0A918THI4_9RHOB</name>
<reference evidence="3" key="1">
    <citation type="journal article" date="2014" name="Int. J. Syst. Evol. Microbiol.">
        <title>Complete genome sequence of Corynebacterium casei LMG S-19264T (=DSM 44701T), isolated from a smear-ripened cheese.</title>
        <authorList>
            <consortium name="US DOE Joint Genome Institute (JGI-PGF)"/>
            <person name="Walter F."/>
            <person name="Albersmeier A."/>
            <person name="Kalinowski J."/>
            <person name="Ruckert C."/>
        </authorList>
    </citation>
    <scope>NUCLEOTIDE SEQUENCE</scope>
    <source>
        <strain evidence="3">KCTC 23310</strain>
    </source>
</reference>
<feature type="chain" id="PRO_5037434851" evidence="1">
    <location>
        <begin position="21"/>
        <end position="549"/>
    </location>
</feature>
<accession>A0A918THI4</accession>
<keyword evidence="4" id="KW-1185">Reference proteome</keyword>
<feature type="signal peptide" evidence="1">
    <location>
        <begin position="1"/>
        <end position="20"/>
    </location>
</feature>
<gene>
    <name evidence="3" type="ORF">GCM10007315_03720</name>
</gene>
<evidence type="ECO:0000259" key="2">
    <source>
        <dbReference type="PROSITE" id="PS50234"/>
    </source>
</evidence>
<dbReference type="AlphaFoldDB" id="A0A918THI4"/>
<sequence>MKRKILAAALTLAMVGGVMAQEAGRSIIVLDASGSMWGQIEGRAKLEIAREALGEVLQSLPPDTELGLMAYGHRTKGECTDIELIVPPAAGTGPAIAEAAGKLQFLGKTPLSNAVRMAAGDLKSTEEKATVILITDGIETCNADPCALGAELEASGVDFTAHVVGFGLTADEGKQVACLAENTGGQYIEAKDAGSLKDALTTVVKAEPTPAPQPEPEPAPEPVQALEYNLIPQLYLAEGGPEVLDQGQAWEVYTIAANGDLGDYISTEYNQYRALLPAGKYRIRAKLGEATLEQDITVTDDALLQPQFILNAGTLILHPKIAADAEVDASASLNLTNAAGLDWTNYGNTTVVVPAMETLITLNIGQATVTETVTLKPGETLEKDVVVGAGLAVVNAFYVDGLIMDTTQHSVEILNAKQALDGSRNSLTTSYGPAQEFTLPPGDYVARVGQDIALGETPFTVKTGERVDVQVVLNAGVLAVTAPGANSIEVLDAKADINGNRTTRSFNYTDNLTLTAPGGDYVVLVMRGEVASEATATVKPGERTEVAVP</sequence>
<evidence type="ECO:0000256" key="1">
    <source>
        <dbReference type="SAM" id="SignalP"/>
    </source>
</evidence>
<dbReference type="SMART" id="SM00327">
    <property type="entry name" value="VWA"/>
    <property type="match status" value="1"/>
</dbReference>
<protein>
    <submittedName>
        <fullName evidence="3">VWA domain-containing protein</fullName>
    </submittedName>
</protein>
<dbReference type="RefSeq" id="WP_229804400.1">
    <property type="nucleotide sequence ID" value="NZ_BMYJ01000001.1"/>
</dbReference>
<feature type="domain" description="VWFA" evidence="2">
    <location>
        <begin position="25"/>
        <end position="203"/>
    </location>
</feature>
<dbReference type="Pfam" id="PF13519">
    <property type="entry name" value="VWA_2"/>
    <property type="match status" value="1"/>
</dbReference>
<dbReference type="InterPro" id="IPR036465">
    <property type="entry name" value="vWFA_dom_sf"/>
</dbReference>
<comment type="caution">
    <text evidence="3">The sequence shown here is derived from an EMBL/GenBank/DDBJ whole genome shotgun (WGS) entry which is preliminary data.</text>
</comment>
<dbReference type="Proteomes" id="UP000638981">
    <property type="component" value="Unassembled WGS sequence"/>
</dbReference>
<evidence type="ECO:0000313" key="4">
    <source>
        <dbReference type="Proteomes" id="UP000638981"/>
    </source>
</evidence>
<dbReference type="PROSITE" id="PS50234">
    <property type="entry name" value="VWFA"/>
    <property type="match status" value="1"/>
</dbReference>
<dbReference type="Gene3D" id="3.40.50.410">
    <property type="entry name" value="von Willebrand factor, type A domain"/>
    <property type="match status" value="1"/>
</dbReference>